<dbReference type="NCBIfam" id="TIGR02145">
    <property type="entry name" value="Fib_succ_major"/>
    <property type="match status" value="1"/>
</dbReference>
<proteinExistence type="predicted"/>
<evidence type="ECO:0000259" key="2">
    <source>
        <dbReference type="PROSITE" id="PS50835"/>
    </source>
</evidence>
<gene>
    <name evidence="3" type="ORF">M0M44_11005</name>
</gene>
<dbReference type="InterPro" id="IPR013783">
    <property type="entry name" value="Ig-like_fold"/>
</dbReference>
<evidence type="ECO:0000256" key="1">
    <source>
        <dbReference type="SAM" id="SignalP"/>
    </source>
</evidence>
<dbReference type="Proteomes" id="UP000829998">
    <property type="component" value="Chromosome"/>
</dbReference>
<feature type="domain" description="Ig-like" evidence="2">
    <location>
        <begin position="183"/>
        <end position="286"/>
    </location>
</feature>
<evidence type="ECO:0000313" key="3">
    <source>
        <dbReference type="EMBL" id="UPZ17854.1"/>
    </source>
</evidence>
<dbReference type="SUPFAM" id="SSF48726">
    <property type="entry name" value="Immunoglobulin"/>
    <property type="match status" value="1"/>
</dbReference>
<dbReference type="EMBL" id="CP096829">
    <property type="protein sequence ID" value="UPZ17854.1"/>
    <property type="molecule type" value="Genomic_DNA"/>
</dbReference>
<dbReference type="RefSeq" id="WP_248729792.1">
    <property type="nucleotide sequence ID" value="NZ_CP096829.1"/>
</dbReference>
<sequence>MKKHFTVLLLSVSVCSSAQSSAVGTLTPEASAIFEVKSVKGGFLAPRMTQAQRDAIIAPAAGLMVYNTDVNCYEFWNSSEWFNMCVDGRLDPSSNGTAKVDAYDCSGAGGGTLNMGMASTATQEITVSVTRKGSYNISTGAVNGVIFSDSGTFDSAGTKVITLTGYGSPASAGTYTYALNTAPSCSFDRTAVNGSLLVISSQPAAPPAACSGTGEVVLSVAVSGTTGIAYAWRRNGAFLSNDSVISGAATNTLKLTGPRTSDAGDYDVLISGDAASPVSSSIAKVTVNATPTVVTAEQKICLPATANLTLSDVTLGSTPGLAYSYFTDAAATSALATPSSVGTGTYYIKGTDSFGCFDIRPVAVSTNSVAVDAIGGGAAAVTVGNETPAFTDATPGGTWSIANGTGSATIDSSGIVTGVSAGTVTVVYSIANAGCISAASKSLTVGEGGVIPGNAFCAGKSISKTSCIGVSGAVLNDDAATTDGVEYDWASAASSVLGDGFGATTATRALVEIGGQCWSRYNMDVVNSNDTPAVGDGIDWGSSDYYNSAAGEPAANEGLLYQWSAAMNGSTAERAQGVCPSGWHVPSDCEWMFLENSLGMTVANQVAIGVRSSGTVGSDLKIGGSSGFSALLSGLGIYAPAFANRGSYGSFWSSSVSGSDAFNRDLSSSNASASRYAGHKAYSFSVRCLKD</sequence>
<dbReference type="Gene3D" id="2.60.40.10">
    <property type="entry name" value="Immunoglobulins"/>
    <property type="match status" value="1"/>
</dbReference>
<feature type="chain" id="PRO_5045621765" evidence="1">
    <location>
        <begin position="19"/>
        <end position="691"/>
    </location>
</feature>
<accession>A0ABY4LXQ0</accession>
<dbReference type="InterPro" id="IPR011871">
    <property type="entry name" value="Fib_succ_major"/>
</dbReference>
<evidence type="ECO:0000313" key="4">
    <source>
        <dbReference type="Proteomes" id="UP000829998"/>
    </source>
</evidence>
<keyword evidence="1" id="KW-0732">Signal</keyword>
<protein>
    <submittedName>
        <fullName evidence="3">Fibrobacter succinogenes major paralogous domain-containing protein</fullName>
    </submittedName>
</protein>
<dbReference type="InterPro" id="IPR036179">
    <property type="entry name" value="Ig-like_dom_sf"/>
</dbReference>
<dbReference type="Pfam" id="PF09603">
    <property type="entry name" value="Fib_succ_major"/>
    <property type="match status" value="1"/>
</dbReference>
<keyword evidence="4" id="KW-1185">Reference proteome</keyword>
<feature type="signal peptide" evidence="1">
    <location>
        <begin position="1"/>
        <end position="18"/>
    </location>
</feature>
<reference evidence="3 4" key="1">
    <citation type="submission" date="2022-04" db="EMBL/GenBank/DDBJ databases">
        <authorList>
            <person name="Ra J.-S."/>
            <person name="Kim S.-B."/>
        </authorList>
    </citation>
    <scope>NUCLEOTIDE SEQUENCE [LARGE SCALE GENOMIC DNA]</scope>
    <source>
        <strain evidence="3 4">MMS21-Er5</strain>
    </source>
</reference>
<name>A0ABY4LXQ0_9FLAO</name>
<dbReference type="InterPro" id="IPR007110">
    <property type="entry name" value="Ig-like_dom"/>
</dbReference>
<organism evidence="3 4">
    <name type="scientific">Flavobacterium humidisoli</name>
    <dbReference type="NCBI Taxonomy" id="2937442"/>
    <lineage>
        <taxon>Bacteria</taxon>
        <taxon>Pseudomonadati</taxon>
        <taxon>Bacteroidota</taxon>
        <taxon>Flavobacteriia</taxon>
        <taxon>Flavobacteriales</taxon>
        <taxon>Flavobacteriaceae</taxon>
        <taxon>Flavobacterium</taxon>
    </lineage>
</organism>
<dbReference type="PROSITE" id="PS50835">
    <property type="entry name" value="IG_LIKE"/>
    <property type="match status" value="1"/>
</dbReference>